<comment type="caution">
    <text evidence="9">The sequence shown here is derived from an EMBL/GenBank/DDBJ whole genome shotgun (WGS) entry which is preliminary data.</text>
</comment>
<feature type="region of interest" description="Disordered" evidence="6">
    <location>
        <begin position="947"/>
        <end position="969"/>
    </location>
</feature>
<feature type="compositionally biased region" description="Basic and acidic residues" evidence="6">
    <location>
        <begin position="2179"/>
        <end position="2233"/>
    </location>
</feature>
<feature type="region of interest" description="Disordered" evidence="6">
    <location>
        <begin position="2160"/>
        <end position="2381"/>
    </location>
</feature>
<feature type="compositionally biased region" description="Basic and acidic residues" evidence="6">
    <location>
        <begin position="2293"/>
        <end position="2307"/>
    </location>
</feature>
<dbReference type="Proteomes" id="UP001152797">
    <property type="component" value="Unassembled WGS sequence"/>
</dbReference>
<sequence>MGLKNVEIMIPFVRTLEMAKDVNEVLASRLVNRTLEKNGLKRGEDGLKVNMMAELPSNVFLAEEFLEYFDGFSIGSNDLTQLTLGLDRDSGLVAQYFDERNPAVMKGLETLIKAAKAKGKYVGIGGQGPSDHPDLVKWLMEQGIDSVSLNPDSAARSNLLGLREPARAPNKDDKVQEPGGEKNEPEDEKPMIGFRCGRMPSSPQNWSSFRDAMELPGIPDAKEPDGPEDGIVVLENDLGAAIEVTLDQELKVLYPRKSWSFDITRASDKLMKVHCRDSPSIFGTRRVEDSSTLRGSESFGFFGIEVFDFLQKDREEVDREKSLQQERKKRMEGQLEILHLIIGYGCFPLFFLCTAVFLVVLVLLTCLDPEDVDSAAVLCLGLVLSLAVLSCCSFTAQTASLRCPGPRQKVLAYYAPFGCCFLGSVTVTIAIVRYVMAGFWWTVLAAGLPCCCMSTWAGLACWGGSFEEAIKDAERSEKKSVSNRTIVFHGKVRPGTGRCVCSWPGKYESAWDALVTGSRSGDISAAVVFLPKGSKDFGSHDVIPEEERLQGSCWCVPLYGEPKPWGCRWWTKWIANIERAHGEGAEMGVYFFKGMKGKGKVQDFSTAGAEHLRRDAILAKKQDFFHSQAFSNACHEGIEDLSKDPRGDSSSQYSREVQRLFLAWLPEEERHFMEASEGLGNSQKAEVAWLERKGYAYTEVEVDISHWPSHFWEETALDVNEVLASRLVNEQEKNGLKRGEDGLKVNMMAELPTFFLAEEFLEYFASWQYQLDGFSIGSNDLTQLTLGLDRDSGLVAKYFDERNPAVKGLETLKAAKAKGKWGGPSACSDGWRMTQDSQDPEMLVASQYVGIGGQGPSDHPDLVKWLMEQGIDSVSLNPTRQLGRHSNLAVLGKVRDRSGLRAPWWSGSLSISSRLKMTTVQWATNEPEVVLILWSLSAVLSERHHGGPQQDVVAQAPRAPKTPRAPSSPRIVTASALQHVTERYKSLVGGENEPEDENHMIGFGGCGRLPSSPWNWSSFHNAMELPGIPDAKEPDGPEDGIVVLENNLGAAIEVTLDQEVKMLYPGKSWIFGITGASDKLMKVHCRDDPSILGTRQVEDGLTLRASESFGSFGVQVVDFLHKEQEEVEREKSLLQDPEDYEASPELHCLALVLGLVGLCICSFIVCDGWILVGRAGSWTAVLLHLYSHVCVCMRFSSEHFIEMGERLDKEAVANRTIVFEGKVRPGTGKCVCSWPGKYESAWDALVTGSRSGDISAAVVFLPEGSKHFGRHDAIPKGEKLQGSCWCVPLYGEPKPWGCRWWTKWIANIESARREGAEMEVYFFKGMKGRGKVEDFSTAGEEHLRREAIQAKKQDFFHSQAFSNACDEGIEGLSKDPRGDSSSGYSREVQRLFLAWLPEEERHFMEASEGLGNSQKAEVAWLERKGYAYTEVEVDISHWPSHFWEETALILVDSARQLAKPPASESEETALAVKMVRGEMGLKNVDMIPFVRTLEMAKDVNEVLVQEPGGEQNEPSSPWNWSSFHNAMELPGIPDAKEPDGPEDGIVVLENNLGAAIEVTLDQEVKMLYPGKSWIFGITGASDKLMKVHCRDDPSILGTRQVEDGLALRASESFGSFGIEVADFLQKEQEEVEREKSLLQERKKRIEKELEKERLRRLCLSIPSTAFCLSFLVLLTYEDPEDYEASPELRCLALVLGLVGLCICSFIAQTVGLRFSGSRWKKLAYYAPYGCFVLGGLTVIIAIVRFVMAGFWWAVLAAGLPCCCISTLMCVCMRFSSEHFIEMGERLDKEAVAERTIVFEGEVLPGTGKCVCSWPGKYESAWDALVTGSRIGDISAAVVFLPEGSEHFGRHDTIPEEEKLPGTCWCVPLYGEQKPWGCGWWTQWIANIERARREGAEMEVYFFKGMKGRGKVNDFSTAGEENLRREAIQAKKRRFLQSQAFSNACHEGIEGLSKDPRGDSSSQYSREVQRLFLAWLPEEERHFMEASEGLGNSQKAEVAWLERKGYAYTEVEVDISHWPSHFWEETALILVDSARQLAKPPASESEETALDVNEVLASRLVNEQEKNGLKRGEDGLKVNMMAELPSNVFLAEEFLEYFASWQGVPGECPAAGQSEVTVHIGQWRTWKEEELMETAPDGYGREAKALLSQYFKKEDLYKGGGAGSGLPWATQRQGILNLGKRRDDEERRPKKGEDQKKDEDSESEKVRKVSRLEKQLKELKASLKDARDKKSPVDKKRKKERSPAGSHKDGRKKGAHPFDKGGLDPEKDLVSDVDWDPDDAERESGSETGSERSSSPERKAAKEKTQKERTKRRSKRNEKKDKKKSRKSDKKRKGRERLDRDKGPFGVGETRRLPREESGSESEGESSSSDRSSQSFRKAPSGLTLHLRLQRYAQRHPGRLATRLLQRMERATRFEGASIPTGTKGSKVVPCALSYYLAILVPSLKERWNQRTQREMRIWSEVLDMLAMGRGSTAADLVAQRLKALEQSVVDGNTWKKAKFLELVAEESGMADKGEEQMMVKEAELEDRFRGRTPWSSQRWDESPAPKGKGPRESREKEEIPEEDPRQEESGDMDGSDKSAESGMSFHQAWEAVLAGGLHFSQVGTVMIDLLKKQGTALGKFQQKLAKHAVAPSEPGARREILPISLEAVKEFLAVPEGTRDWVIFICMVFNFQFCSGYSSPKYMIHHTTLNEKQRHLLKSHLQPAVERFLEGNPVLPPSSKVEEELRRKGQDFLEGETLRQVVTPMASILPSEEWPKELPKSYVRATDETWQNWLKKVTREDCFNIVLKMRGQVRQRFISIFCPLNAVSRKIEGDESTLPYVGQVHLLHIPDECEIVVDSEDMTSAFNLFKMPEGWRGLFVYEKTAPAHCLGLSGEEPVYVALRTVPMGWISAVGVVQAAIRHLAFKIAKLPAEAEIQKWKEIPEADKLLLYLDSVDQLRLVSKTMVAVHENEASEEHKKFKKACEDRGLPTNAAKALAGSLVGSLQGGELRSRAGVFMLQLEKMRMNIAMVLNLLSKEQWDGQATSGLLGRLVFAAAFRRPILSALEDVFLQFKHQRGTQKPTPRVVDEMTCMVGLVPMAFTCVRAPIYRKLSATDASPTGAGSCTATQLKRRLGTPNPQVVWCCICRSDMGEAIGSGEDMECPFGCGSRVCSLHCYQEHRDTCECNSKALPLFSERWSGGNCPLSKAMLREGFDVALPYDLKIRPEMEFFSEEGKAIWKGLDDSPVEVEHHAPDCKTMSRARGRPFWIGNQRYDGPPALRDERHVMGFPNLRGEKAVRVRQGNKMALKSVARCAELDDAGKLFSLEHPWRSFLWYMRQTVELASRPGVVMAVYSSCCFGGSRQKWTAVLTNSPAIYEALHRPDCPHGMHADYQPYFDSEGWVIYPTEEAAEYPPGMVEAYAKGVRRHFENTNQWPDEEAFRVQCIAKELSKYSRFTDEELKMKVAQLILQLEKKLTTGKEGQALYDLLKNGHYRGTDIRLFVEHNSARELLPYPAYRWLWRDTLSFRWKQESHINELEGQALVAHVRRLLREQEVTHVRVMVVVDSQVLFYAVGKGRSPAKRINRSLHSYQRALLHFFEWMDEEEIRMPSRYPDLDETLAAYLEHLWLDDFNITYAGHTLSALRRFYPQLRYRLPVARQFFSNWKSIHVPRQAVPMPASIALALAGVALAVKELNLALVFLLGFTAFLRTGEMVNLRFTQIQVHEFNGQIILALPATKTSKNKMESVAVNDQLLASLTAHAAATAGGDSLLNLTANQFRRQLSLLLEVLQLEQEKFTGYSIRRGGASHAFATGQHFDQKPGGPGGFSVGSNDLTQLTLGLDRDSGLVAQYFDERNPAVKGLETLKAAKAKGKWGDPSACSDGWRVTQDSQDPEMLVASQNQPFKVTLRIGPMCKMYVGICGQGPSDHPDLAKWLMEQGIDSVSLNPDSAARSNLLGLREPARAPNKDDKDGFSIGSNDLTQLTLGLDGDSGLVAQYFDERNPAVKGLETLKAAKAKGTWGSPSTQGAQGPQLAVARDGQPVTERPGKDQEMYSLIGGENESEDENPMIGFRGCGRLPSSPWNWSSFHNAMELPGIPDAKEPDGPEDGIVVLENNLGAAIEVTLDQEVKVLYPRKCCGFDVTRASDKLMKVRCRDDASIFGTRRVEDGLTLRASESFGSFGVEVADFLQKEQHEVDREKSLLQERKRRMEKELEKQRRIEVFCCFPIWSSYTALCLGLLVLMTCLDLEGAALAALLCSFLVLGLAGLRFISSTALTDGLRFSGPRRKVLVYYGSYGCFFLGSITVAIAIVRCVMAGFWWTVLAAGLPCCYMSTHMCRSWLSNASFEEMIKHVERLDKEAVANRTIVFHGKVLPGTGKCVCSWPGKYESAWDALVAGSRSGNISAAVVFLPEGSKHFGSHDVIPEEERLQGSCWCVPLYGEPKPWGCRWWTKWIANIERAHREGAEMEVYFFKGMKGRGKAQDFSTAGEEHLRRDAIQAKKQEFFQSQAFSNACHEGIEGLSKDPRGDSSSQYSREVQRLFLAWLPEEERHFMEASEGLGNSQKAEVAWLERKGYAYTEVEVDISKAVGQATCFWEETALAVKMVRGEMGLKNVDMIPLVRTLEMAKDVNEVLDFFQTQAFSNACDEGIAGLSKDPREDSSSPYSREVQRLFLAWLPEEERHFMEASEGFGNSQKAEVAWLERKGYAYTVTLKWK</sequence>
<feature type="domain" description="PEP-utilising enzyme C-terminal" evidence="8">
    <location>
        <begin position="721"/>
        <end position="880"/>
    </location>
</feature>
<evidence type="ECO:0000313" key="9">
    <source>
        <dbReference type="EMBL" id="CAI3993780.1"/>
    </source>
</evidence>
<comment type="similarity">
    <text evidence="1">Belongs to the PEP-utilizing enzyme family.</text>
</comment>
<dbReference type="InterPro" id="IPR000121">
    <property type="entry name" value="PEP_util_C"/>
</dbReference>
<feature type="compositionally biased region" description="Basic residues" evidence="6">
    <location>
        <begin position="2308"/>
        <end position="2334"/>
    </location>
</feature>
<dbReference type="GO" id="GO:0015074">
    <property type="term" value="P:DNA integration"/>
    <property type="evidence" value="ECO:0007669"/>
    <property type="project" value="InterPro"/>
</dbReference>
<feature type="transmembrane region" description="Helical" evidence="7">
    <location>
        <begin position="1657"/>
        <end position="1676"/>
    </location>
</feature>
<feature type="region of interest" description="Disordered" evidence="6">
    <location>
        <begin position="3997"/>
        <end position="4027"/>
    </location>
</feature>
<dbReference type="EMBL" id="CAMXCT020001874">
    <property type="protein sequence ID" value="CAL1147155.1"/>
    <property type="molecule type" value="Genomic_DNA"/>
</dbReference>
<dbReference type="PANTHER" id="PTHR43030">
    <property type="entry name" value="PHOSPHOENOLPYRUVATE SYNTHASE"/>
    <property type="match status" value="1"/>
</dbReference>
<dbReference type="PROSITE" id="PS00742">
    <property type="entry name" value="PEP_ENZYMES_2"/>
    <property type="match status" value="2"/>
</dbReference>
<feature type="transmembrane region" description="Helical" evidence="7">
    <location>
        <begin position="4229"/>
        <end position="4247"/>
    </location>
</feature>
<evidence type="ECO:0000256" key="1">
    <source>
        <dbReference type="ARBA" id="ARBA00007837"/>
    </source>
</evidence>
<feature type="transmembrane region" description="Helical" evidence="7">
    <location>
        <begin position="411"/>
        <end position="432"/>
    </location>
</feature>
<keyword evidence="7" id="KW-1133">Transmembrane helix</keyword>
<evidence type="ECO:0000313" key="10">
    <source>
        <dbReference type="EMBL" id="CAL1147155.1"/>
    </source>
</evidence>
<feature type="compositionally biased region" description="Basic and acidic residues" evidence="6">
    <location>
        <begin position="2335"/>
        <end position="2357"/>
    </location>
</feature>
<reference evidence="10" key="2">
    <citation type="submission" date="2024-04" db="EMBL/GenBank/DDBJ databases">
        <authorList>
            <person name="Chen Y."/>
            <person name="Shah S."/>
            <person name="Dougan E. K."/>
            <person name="Thang M."/>
            <person name="Chan C."/>
        </authorList>
    </citation>
    <scope>NUCLEOTIDE SEQUENCE [LARGE SCALE GENOMIC DNA]</scope>
</reference>
<dbReference type="GO" id="GO:0008986">
    <property type="term" value="F:pyruvate, water dikinase activity"/>
    <property type="evidence" value="ECO:0007669"/>
    <property type="project" value="InterPro"/>
</dbReference>
<feature type="region of interest" description="Disordered" evidence="6">
    <location>
        <begin position="160"/>
        <end position="191"/>
    </location>
</feature>
<evidence type="ECO:0000256" key="4">
    <source>
        <dbReference type="ARBA" id="ARBA00023172"/>
    </source>
</evidence>
<dbReference type="GO" id="GO:0003677">
    <property type="term" value="F:DNA binding"/>
    <property type="evidence" value="ECO:0007669"/>
    <property type="project" value="InterPro"/>
</dbReference>
<dbReference type="InterPro" id="IPR006319">
    <property type="entry name" value="PEP_synth"/>
</dbReference>
<evidence type="ECO:0000313" key="11">
    <source>
        <dbReference type="EMBL" id="CAL4781092.1"/>
    </source>
</evidence>
<feature type="transmembrane region" description="Helical" evidence="7">
    <location>
        <begin position="1691"/>
        <end position="1710"/>
    </location>
</feature>
<dbReference type="SUPFAM" id="SSF56349">
    <property type="entry name" value="DNA breaking-rejoining enzymes"/>
    <property type="match status" value="1"/>
</dbReference>
<reference evidence="9" key="1">
    <citation type="submission" date="2022-10" db="EMBL/GenBank/DDBJ databases">
        <authorList>
            <person name="Chen Y."/>
            <person name="Dougan E. K."/>
            <person name="Chan C."/>
            <person name="Rhodes N."/>
            <person name="Thang M."/>
        </authorList>
    </citation>
    <scope>NUCLEOTIDE SEQUENCE</scope>
</reference>
<dbReference type="Gene3D" id="1.10.443.10">
    <property type="entry name" value="Intergrase catalytic core"/>
    <property type="match status" value="1"/>
</dbReference>
<feature type="domain" description="PEP-utilising enzyme C-terminal" evidence="8">
    <location>
        <begin position="3806"/>
        <end position="3931"/>
    </location>
</feature>
<feature type="domain" description="PEP-utilising enzyme C-terminal" evidence="8">
    <location>
        <begin position="3951"/>
        <end position="4000"/>
    </location>
</feature>
<dbReference type="EMBL" id="CAMXCT010001874">
    <property type="protein sequence ID" value="CAI3993780.1"/>
    <property type="molecule type" value="Genomic_DNA"/>
</dbReference>
<dbReference type="EMBL" id="CAMXCT030001874">
    <property type="protein sequence ID" value="CAL4781092.1"/>
    <property type="molecule type" value="Genomic_DNA"/>
</dbReference>
<keyword evidence="7" id="KW-0812">Transmembrane</keyword>
<feature type="coiled-coil region" evidence="5">
    <location>
        <begin position="4165"/>
        <end position="4199"/>
    </location>
</feature>
<organism evidence="9">
    <name type="scientific">Cladocopium goreaui</name>
    <dbReference type="NCBI Taxonomy" id="2562237"/>
    <lineage>
        <taxon>Eukaryota</taxon>
        <taxon>Sar</taxon>
        <taxon>Alveolata</taxon>
        <taxon>Dinophyceae</taxon>
        <taxon>Suessiales</taxon>
        <taxon>Symbiodiniaceae</taxon>
        <taxon>Cladocopium</taxon>
    </lineage>
</organism>
<dbReference type="InterPro" id="IPR040442">
    <property type="entry name" value="Pyrv_kinase-like_dom_sf"/>
</dbReference>
<keyword evidence="5" id="KW-0175">Coiled coil</keyword>
<feature type="compositionally biased region" description="Acidic residues" evidence="6">
    <location>
        <begin position="2270"/>
        <end position="2280"/>
    </location>
</feature>
<dbReference type="InterPro" id="IPR015813">
    <property type="entry name" value="Pyrv/PenolPyrv_kinase-like_dom"/>
</dbReference>
<feature type="compositionally biased region" description="Basic and acidic residues" evidence="6">
    <location>
        <begin position="164"/>
        <end position="183"/>
    </location>
</feature>
<feature type="region of interest" description="Disordered" evidence="6">
    <location>
        <begin position="2524"/>
        <end position="2581"/>
    </location>
</feature>
<keyword evidence="3" id="KW-0067">ATP-binding</keyword>
<protein>
    <submittedName>
        <fullName evidence="11">CS domain-containing protein</fullName>
    </submittedName>
</protein>
<feature type="domain" description="PEP-utilising enzyme C-terminal" evidence="8">
    <location>
        <begin position="4"/>
        <end position="155"/>
    </location>
</feature>
<dbReference type="InterPro" id="IPR011010">
    <property type="entry name" value="DNA_brk_join_enz"/>
</dbReference>
<feature type="compositionally biased region" description="Basic and acidic residues" evidence="6">
    <location>
        <begin position="2538"/>
        <end position="2579"/>
    </location>
</feature>
<gene>
    <name evidence="9" type="ORF">C1SCF055_LOCUS20494</name>
</gene>
<keyword evidence="7" id="KW-0472">Membrane</keyword>
<keyword evidence="4" id="KW-0233">DNA recombination</keyword>
<accession>A0A9P1CLJ9</accession>
<dbReference type="Gene3D" id="3.20.20.60">
    <property type="entry name" value="Phosphoenolpyruvate-binding domains"/>
    <property type="match status" value="4"/>
</dbReference>
<dbReference type="InterPro" id="IPR013762">
    <property type="entry name" value="Integrase-like_cat_sf"/>
</dbReference>
<evidence type="ECO:0000313" key="12">
    <source>
        <dbReference type="Proteomes" id="UP001152797"/>
    </source>
</evidence>
<dbReference type="GO" id="GO:0005524">
    <property type="term" value="F:ATP binding"/>
    <property type="evidence" value="ECO:0007669"/>
    <property type="project" value="UniProtKB-KW"/>
</dbReference>
<feature type="coiled-coil region" evidence="5">
    <location>
        <begin position="1621"/>
        <end position="1655"/>
    </location>
</feature>
<dbReference type="InterPro" id="IPR023151">
    <property type="entry name" value="PEP_util_CS"/>
</dbReference>
<evidence type="ECO:0000259" key="8">
    <source>
        <dbReference type="Pfam" id="PF02896"/>
    </source>
</evidence>
<evidence type="ECO:0000256" key="6">
    <source>
        <dbReference type="SAM" id="MobiDB-lite"/>
    </source>
</evidence>
<name>A0A9P1CLJ9_9DINO</name>
<feature type="transmembrane region" description="Helical" evidence="7">
    <location>
        <begin position="375"/>
        <end position="399"/>
    </location>
</feature>
<feature type="transmembrane region" description="Helical" evidence="7">
    <location>
        <begin position="1722"/>
        <end position="1743"/>
    </location>
</feature>
<evidence type="ECO:0000256" key="3">
    <source>
        <dbReference type="ARBA" id="ARBA00022840"/>
    </source>
</evidence>
<dbReference type="GO" id="GO:0006310">
    <property type="term" value="P:DNA recombination"/>
    <property type="evidence" value="ECO:0007669"/>
    <property type="project" value="UniProtKB-KW"/>
</dbReference>
<feature type="transmembrane region" description="Helical" evidence="7">
    <location>
        <begin position="1749"/>
        <end position="1772"/>
    </location>
</feature>
<dbReference type="SUPFAM" id="SSF51621">
    <property type="entry name" value="Phosphoenolpyruvate/pyruvate domain"/>
    <property type="match status" value="5"/>
</dbReference>
<dbReference type="Pfam" id="PF02896">
    <property type="entry name" value="PEP-utilizers_C"/>
    <property type="match status" value="4"/>
</dbReference>
<evidence type="ECO:0000256" key="2">
    <source>
        <dbReference type="ARBA" id="ARBA00022741"/>
    </source>
</evidence>
<keyword evidence="12" id="KW-1185">Reference proteome</keyword>
<keyword evidence="2" id="KW-0547">Nucleotide-binding</keyword>
<feature type="transmembrane region" description="Helical" evidence="7">
    <location>
        <begin position="438"/>
        <end position="462"/>
    </location>
</feature>
<evidence type="ECO:0000256" key="5">
    <source>
        <dbReference type="SAM" id="Coils"/>
    </source>
</evidence>
<dbReference type="PANTHER" id="PTHR43030:SF1">
    <property type="entry name" value="PHOSPHOENOLPYRUVATE SYNTHASE"/>
    <property type="match status" value="1"/>
</dbReference>
<feature type="compositionally biased region" description="Low complexity" evidence="6">
    <location>
        <begin position="2364"/>
        <end position="2374"/>
    </location>
</feature>
<proteinExistence type="inferred from homology"/>
<feature type="transmembrane region" description="Helical" evidence="7">
    <location>
        <begin position="337"/>
        <end position="363"/>
    </location>
</feature>
<evidence type="ECO:0000256" key="7">
    <source>
        <dbReference type="SAM" id="Phobius"/>
    </source>
</evidence>
<feature type="compositionally biased region" description="Basic and acidic residues" evidence="6">
    <location>
        <begin position="2255"/>
        <end position="2269"/>
    </location>
</feature>
<feature type="transmembrane region" description="Helical" evidence="7">
    <location>
        <begin position="4268"/>
        <end position="4290"/>
    </location>
</feature>